<keyword evidence="5" id="KW-1185">Reference proteome</keyword>
<keyword evidence="2" id="KW-1005">Bacterial flagellum biogenesis</keyword>
<dbReference type="Pfam" id="PF03963">
    <property type="entry name" value="FlgD"/>
    <property type="match status" value="1"/>
</dbReference>
<evidence type="ECO:0000313" key="4">
    <source>
        <dbReference type="EMBL" id="ATY85021.1"/>
    </source>
</evidence>
<feature type="compositionally biased region" description="Polar residues" evidence="3">
    <location>
        <begin position="10"/>
        <end position="21"/>
    </location>
</feature>
<proteinExistence type="inferred from homology"/>
<dbReference type="OrthoDB" id="280334at2"/>
<dbReference type="KEGG" id="kyr:CVV65_08880"/>
<dbReference type="GO" id="GO:0044781">
    <property type="term" value="P:bacterial-type flagellum organization"/>
    <property type="evidence" value="ECO:0007669"/>
    <property type="project" value="UniProtKB-KW"/>
</dbReference>
<evidence type="ECO:0000313" key="5">
    <source>
        <dbReference type="Proteomes" id="UP000231932"/>
    </source>
</evidence>
<name>A0A2K8N6N0_9BACL</name>
<dbReference type="AlphaFoldDB" id="A0A2K8N6N0"/>
<evidence type="ECO:0000256" key="2">
    <source>
        <dbReference type="ARBA" id="ARBA00022795"/>
    </source>
</evidence>
<evidence type="ECO:0000256" key="1">
    <source>
        <dbReference type="ARBA" id="ARBA00010577"/>
    </source>
</evidence>
<keyword evidence="4" id="KW-0282">Flagellum</keyword>
<sequence>MSEVAATGMNAANSSGYASPTSVINPKSQLDKNSFLQLLVAQLKNQDPLQPMDSTQFISQLAQFSALEQMTNVAQAQEQAATATEMQAAAEWIGKRISYLDEKGNIQSGVAQGVQLKDGLVYLDLGGLPVPWSSILGVGDGTNVAGGGTGV</sequence>
<dbReference type="InterPro" id="IPR005648">
    <property type="entry name" value="FlgD"/>
</dbReference>
<evidence type="ECO:0000256" key="3">
    <source>
        <dbReference type="SAM" id="MobiDB-lite"/>
    </source>
</evidence>
<keyword evidence="4" id="KW-0969">Cilium</keyword>
<reference evidence="5" key="1">
    <citation type="submission" date="2017-11" db="EMBL/GenBank/DDBJ databases">
        <title>Complete Genome Sequence of Kyrpidia sp. Strain EA-1, a thermophilic, hydrogen-oxidizing Bacterium, isolated from the Azores.</title>
        <authorList>
            <person name="Reiner J.E."/>
            <person name="Lapp C.J."/>
            <person name="Bunk B."/>
            <person name="Gescher J."/>
        </authorList>
    </citation>
    <scope>NUCLEOTIDE SEQUENCE [LARGE SCALE GENOMIC DNA]</scope>
    <source>
        <strain evidence="5">EA-1</strain>
    </source>
</reference>
<feature type="region of interest" description="Disordered" evidence="3">
    <location>
        <begin position="1"/>
        <end position="21"/>
    </location>
</feature>
<dbReference type="Proteomes" id="UP000231932">
    <property type="component" value="Chromosome"/>
</dbReference>
<dbReference type="EMBL" id="CP024955">
    <property type="protein sequence ID" value="ATY85021.1"/>
    <property type="molecule type" value="Genomic_DNA"/>
</dbReference>
<keyword evidence="4" id="KW-0966">Cell projection</keyword>
<comment type="similarity">
    <text evidence="1">Belongs to the FlgD family.</text>
</comment>
<gene>
    <name evidence="4" type="ORF">CVV65_08880</name>
</gene>
<organism evidence="4 5">
    <name type="scientific">Kyrpidia spormannii</name>
    <dbReference type="NCBI Taxonomy" id="2055160"/>
    <lineage>
        <taxon>Bacteria</taxon>
        <taxon>Bacillati</taxon>
        <taxon>Bacillota</taxon>
        <taxon>Bacilli</taxon>
        <taxon>Bacillales</taxon>
        <taxon>Alicyclobacillaceae</taxon>
        <taxon>Kyrpidia</taxon>
    </lineage>
</organism>
<dbReference type="RefSeq" id="WP_100667819.1">
    <property type="nucleotide sequence ID" value="NZ_CP024955.1"/>
</dbReference>
<accession>A0A2K8N6N0</accession>
<protein>
    <submittedName>
        <fullName evidence="4">Flagellar hook capping protein</fullName>
    </submittedName>
</protein>